<feature type="domain" description="HTH luxR-type" evidence="3">
    <location>
        <begin position="868"/>
        <end position="933"/>
    </location>
</feature>
<dbReference type="Gene3D" id="1.10.10.10">
    <property type="entry name" value="Winged helix-like DNA-binding domain superfamily/Winged helix DNA-binding domain"/>
    <property type="match status" value="1"/>
</dbReference>
<evidence type="ECO:0000259" key="3">
    <source>
        <dbReference type="PROSITE" id="PS50043"/>
    </source>
</evidence>
<dbReference type="PROSITE" id="PS00622">
    <property type="entry name" value="HTH_LUXR_1"/>
    <property type="match status" value="1"/>
</dbReference>
<keyword evidence="1" id="KW-0547">Nucleotide-binding</keyword>
<dbReference type="InterPro" id="IPR027417">
    <property type="entry name" value="P-loop_NTPase"/>
</dbReference>
<dbReference type="Pfam" id="PF00196">
    <property type="entry name" value="GerE"/>
    <property type="match status" value="1"/>
</dbReference>
<evidence type="ECO:0000313" key="5">
    <source>
        <dbReference type="Proteomes" id="UP001501581"/>
    </source>
</evidence>
<sequence length="933" mass="98766">MDDLGRMVDDAIGGSGRLVFLRGDAGVGKSRLVDAAARAARERGAAVLSGRAARSSTPTPLRPFGEAMLAWLREHELPQHPALAPFRPSLARLAPQLGVDPAGEQGTSLLLLGEGLLRLGTHLPGTATVLVLEDLHWADPETLAVVEYLGDNLENVPMLVIATVRTEESGSVDEVADALANRGAARIVGLRSLDVTAVRGLVAACLDDAPPVGVAEFVAEHCQGLPLLAEEQLAGLISTGALVRGDAGWQASTPFQPGIPPSLARNVEQRLERLSPSARRFADAASVLGAEFDWRLVARALGSAEVEALSQLRGLVEQQLVVASEDAFAFGHALVREIVRGTLLVPEQRALAGLLASAAAGGDSVDDAVLAELLSQAGRREEAAGAWLAAARDAIRRGALATAREMLARAEEAAEPDSDAATEIAGALVEVWSFAGEVEPALAAGRALLARLEATGAPAAEREEVAVRLARAAVTGARYDEAARLLETVRSPGLRPAADVLGAWVEYGNARFDAAVARARAALAALGPAADQLACEAWEVIGTVERGRDVVAAEVAFEEGYRSADVLGSDHWRSRLLSGLVSVELAGRRPREERFVAARDAALASGAVATAARLELDLNVLRLREFDLERAMLAADASVAQLARLRLPLHGPALLLRAFGHGLAGREAEMERDLAAGKAVDPDDVVVRAGEHGHVRAPVALARGRYELARTEFATAMDLYRAHPGQLFSMRGIWALLETALGDGDAGERARAEVRAGEQASSPHNWFALQFAEAVAAGRRGQGEEAARLFADADWTQPGPLPWMEAHLRIVVAREAARDGWGEPQTWFRQGLERLVELGQGEGAAACRALMREAGVAVPRRMPGSDRVPAHLSRIGVTAREFEVLELVVSGLSNQAIADRLVLSVRTVEVHVARLLQRTGARGRADLAAHLAR</sequence>
<dbReference type="Pfam" id="PF13191">
    <property type="entry name" value="AAA_16"/>
    <property type="match status" value="1"/>
</dbReference>
<dbReference type="SMART" id="SM00421">
    <property type="entry name" value="HTH_LUXR"/>
    <property type="match status" value="1"/>
</dbReference>
<dbReference type="PROSITE" id="PS50043">
    <property type="entry name" value="HTH_LUXR_2"/>
    <property type="match status" value="1"/>
</dbReference>
<dbReference type="PANTHER" id="PTHR16305">
    <property type="entry name" value="TESTICULAR SOLUBLE ADENYLYL CYCLASE"/>
    <property type="match status" value="1"/>
</dbReference>
<proteinExistence type="predicted"/>
<reference evidence="5" key="1">
    <citation type="journal article" date="2019" name="Int. J. Syst. Evol. Microbiol.">
        <title>The Global Catalogue of Microorganisms (GCM) 10K type strain sequencing project: providing services to taxonomists for standard genome sequencing and annotation.</title>
        <authorList>
            <consortium name="The Broad Institute Genomics Platform"/>
            <consortium name="The Broad Institute Genome Sequencing Center for Infectious Disease"/>
            <person name="Wu L."/>
            <person name="Ma J."/>
        </authorList>
    </citation>
    <scope>NUCLEOTIDE SEQUENCE [LARGE SCALE GENOMIC DNA]</scope>
    <source>
        <strain evidence="5">JCM 13008</strain>
    </source>
</reference>
<dbReference type="Proteomes" id="UP001501581">
    <property type="component" value="Unassembled WGS sequence"/>
</dbReference>
<dbReference type="PRINTS" id="PR00038">
    <property type="entry name" value="HTHLUXR"/>
</dbReference>
<evidence type="ECO:0000313" key="4">
    <source>
        <dbReference type="EMBL" id="GAA1113673.1"/>
    </source>
</evidence>
<dbReference type="EMBL" id="BAAALG010000017">
    <property type="protein sequence ID" value="GAA1113673.1"/>
    <property type="molecule type" value="Genomic_DNA"/>
</dbReference>
<dbReference type="InterPro" id="IPR016032">
    <property type="entry name" value="Sig_transdc_resp-reg_C-effctor"/>
</dbReference>
<protein>
    <recommendedName>
        <fullName evidence="3">HTH luxR-type domain-containing protein</fullName>
    </recommendedName>
</protein>
<dbReference type="SUPFAM" id="SSF52540">
    <property type="entry name" value="P-loop containing nucleoside triphosphate hydrolases"/>
    <property type="match status" value="1"/>
</dbReference>
<dbReference type="InterPro" id="IPR000792">
    <property type="entry name" value="Tscrpt_reg_LuxR_C"/>
</dbReference>
<dbReference type="PANTHER" id="PTHR16305:SF28">
    <property type="entry name" value="GUANYLATE CYCLASE DOMAIN-CONTAINING PROTEIN"/>
    <property type="match status" value="1"/>
</dbReference>
<comment type="caution">
    <text evidence="4">The sequence shown here is derived from an EMBL/GenBank/DDBJ whole genome shotgun (WGS) entry which is preliminary data.</text>
</comment>
<organism evidence="4 5">
    <name type="scientific">Nocardioides dubius</name>
    <dbReference type="NCBI Taxonomy" id="317019"/>
    <lineage>
        <taxon>Bacteria</taxon>
        <taxon>Bacillati</taxon>
        <taxon>Actinomycetota</taxon>
        <taxon>Actinomycetes</taxon>
        <taxon>Propionibacteriales</taxon>
        <taxon>Nocardioidaceae</taxon>
        <taxon>Nocardioides</taxon>
    </lineage>
</organism>
<accession>A0ABP4ENZ8</accession>
<name>A0ABP4ENZ8_9ACTN</name>
<gene>
    <name evidence="4" type="ORF">GCM10009668_39740</name>
</gene>
<dbReference type="InterPro" id="IPR041664">
    <property type="entry name" value="AAA_16"/>
</dbReference>
<keyword evidence="5" id="KW-1185">Reference proteome</keyword>
<evidence type="ECO:0000256" key="1">
    <source>
        <dbReference type="ARBA" id="ARBA00022741"/>
    </source>
</evidence>
<dbReference type="InterPro" id="IPR036388">
    <property type="entry name" value="WH-like_DNA-bd_sf"/>
</dbReference>
<dbReference type="CDD" id="cd06170">
    <property type="entry name" value="LuxR_C_like"/>
    <property type="match status" value="1"/>
</dbReference>
<keyword evidence="2" id="KW-0067">ATP-binding</keyword>
<evidence type="ECO:0000256" key="2">
    <source>
        <dbReference type="ARBA" id="ARBA00022840"/>
    </source>
</evidence>
<dbReference type="SUPFAM" id="SSF46894">
    <property type="entry name" value="C-terminal effector domain of the bipartite response regulators"/>
    <property type="match status" value="1"/>
</dbReference>